<evidence type="ECO:0000313" key="1">
    <source>
        <dbReference type="EMBL" id="GIY84383.1"/>
    </source>
</evidence>
<accession>A0AAV4WQ10</accession>
<name>A0AAV4WQ10_9ARAC</name>
<reference evidence="1 2" key="1">
    <citation type="submission" date="2021-06" db="EMBL/GenBank/DDBJ databases">
        <title>Caerostris darwini draft genome.</title>
        <authorList>
            <person name="Kono N."/>
            <person name="Arakawa K."/>
        </authorList>
    </citation>
    <scope>NUCLEOTIDE SEQUENCE [LARGE SCALE GENOMIC DNA]</scope>
</reference>
<dbReference type="Proteomes" id="UP001054837">
    <property type="component" value="Unassembled WGS sequence"/>
</dbReference>
<protein>
    <submittedName>
        <fullName evidence="1">Uncharacterized protein</fullName>
    </submittedName>
</protein>
<dbReference type="EMBL" id="BPLQ01014930">
    <property type="protein sequence ID" value="GIY84383.1"/>
    <property type="molecule type" value="Genomic_DNA"/>
</dbReference>
<dbReference type="AlphaFoldDB" id="A0AAV4WQ10"/>
<organism evidence="1 2">
    <name type="scientific">Caerostris darwini</name>
    <dbReference type="NCBI Taxonomy" id="1538125"/>
    <lineage>
        <taxon>Eukaryota</taxon>
        <taxon>Metazoa</taxon>
        <taxon>Ecdysozoa</taxon>
        <taxon>Arthropoda</taxon>
        <taxon>Chelicerata</taxon>
        <taxon>Arachnida</taxon>
        <taxon>Araneae</taxon>
        <taxon>Araneomorphae</taxon>
        <taxon>Entelegynae</taxon>
        <taxon>Araneoidea</taxon>
        <taxon>Araneidae</taxon>
        <taxon>Caerostris</taxon>
    </lineage>
</organism>
<keyword evidence="2" id="KW-1185">Reference proteome</keyword>
<sequence length="163" mass="18062">MPKRSCPWFFQESLFFFKDFNDPRSRPLQNVAGSPNIPCLSPAGEAGQLSIIIRTRAPSFPNRIIVIPGPGLIARRQLRAQVAMGACDIPKWPCGRDPPSLFCRAQQSEPLWKCSSGALLNGLLPYLRSPSNRLVGLYCFRSASFYRGMLVSAITPFCSTRVA</sequence>
<gene>
    <name evidence="1" type="ORF">CDAR_278411</name>
</gene>
<proteinExistence type="predicted"/>
<comment type="caution">
    <text evidence="1">The sequence shown here is derived from an EMBL/GenBank/DDBJ whole genome shotgun (WGS) entry which is preliminary data.</text>
</comment>
<evidence type="ECO:0000313" key="2">
    <source>
        <dbReference type="Proteomes" id="UP001054837"/>
    </source>
</evidence>